<dbReference type="Proteomes" id="UP000253740">
    <property type="component" value="Unassembled WGS sequence"/>
</dbReference>
<comment type="similarity">
    <text evidence="2 6">Belongs to the RdgC family.</text>
</comment>
<evidence type="ECO:0000256" key="4">
    <source>
        <dbReference type="ARBA" id="ARBA00022490"/>
    </source>
</evidence>
<sequence>MFFRNLTLFRFSAKVAADLDGLDAALEGHRLRGCGPLELATRGFVSPLGRREEPLTHSVGPRTLVSIGAEEKLLPAAVVNEELARRIQKIVEEEGRRVGGRERKRLKQEVLDELLPRAFVRPSQLSAYIDKENGWLVLDTASRKAAEAGVTALREALGSFPAVPLAPEETPRALMTDWLAHGKLPAGLRLGDECELRDPATATGAVVRCRRQDLESDEVREHLKGGKQVFQLGLEFDGRVSFVLGEDLVLRKLRFLDGVLDELEADERESARAELDARFALMTLELERLLAQLSAWFGLPRPGDDA</sequence>
<reference evidence="7" key="1">
    <citation type="submission" date="2015-03" db="EMBL/GenBank/DDBJ databases">
        <title>Draft genome sequence of Mizugakiibacter sediminis skMP5.</title>
        <authorList>
            <person name="Watanabe T."/>
            <person name="Kojima H."/>
            <person name="Fukui M."/>
        </authorList>
    </citation>
    <scope>NUCLEOTIDE SEQUENCE</scope>
    <source>
        <strain evidence="7">SkMP5</strain>
    </source>
</reference>
<dbReference type="EMBL" id="DF970134">
    <property type="protein sequence ID" value="GAP64824.1"/>
    <property type="molecule type" value="Genomic_DNA"/>
</dbReference>
<evidence type="ECO:0000313" key="9">
    <source>
        <dbReference type="Proteomes" id="UP000253740"/>
    </source>
</evidence>
<comment type="function">
    <text evidence="6">May be involved in recombination.</text>
</comment>
<evidence type="ECO:0000256" key="1">
    <source>
        <dbReference type="ARBA" id="ARBA00004453"/>
    </source>
</evidence>
<evidence type="ECO:0000256" key="3">
    <source>
        <dbReference type="ARBA" id="ARBA00022296"/>
    </source>
</evidence>
<reference evidence="8" key="2">
    <citation type="submission" date="2015-08" db="EMBL/GenBank/DDBJ databases">
        <title>Complete DNA Sequence of Pseudomonas syringae pv. actinidiae, the Causal Agent of Kiwifruit Canker Disease.</title>
        <authorList>
            <person name="Rikkerink E.H.A."/>
            <person name="Fineran P.C."/>
        </authorList>
    </citation>
    <scope>NUCLEOTIDE SEQUENCE</scope>
    <source>
        <strain evidence="8">SkMP5</strain>
    </source>
</reference>
<dbReference type="GO" id="GO:0003690">
    <property type="term" value="F:double-stranded DNA binding"/>
    <property type="evidence" value="ECO:0007669"/>
    <property type="project" value="TreeGrafter"/>
</dbReference>
<evidence type="ECO:0000313" key="7">
    <source>
        <dbReference type="EMBL" id="GAN45093.1"/>
    </source>
</evidence>
<dbReference type="HOGENOM" id="CLU_052038_1_1_6"/>
<dbReference type="AlphaFoldDB" id="A0A0K8QJ20"/>
<dbReference type="Pfam" id="PF04381">
    <property type="entry name" value="RdgC"/>
    <property type="match status" value="1"/>
</dbReference>
<evidence type="ECO:0000256" key="5">
    <source>
        <dbReference type="ARBA" id="ARBA00023172"/>
    </source>
</evidence>
<dbReference type="RefSeq" id="WP_062534057.1">
    <property type="nucleotide sequence ID" value="NZ_DF970134.1"/>
</dbReference>
<protein>
    <recommendedName>
        <fullName evidence="3 6">Recombination-associated protein RdgC</fullName>
    </recommendedName>
</protein>
<organism evidence="8">
    <name type="scientific">Mizugakiibacter sediminis</name>
    <dbReference type="NCBI Taxonomy" id="1475481"/>
    <lineage>
        <taxon>Bacteria</taxon>
        <taxon>Pseudomonadati</taxon>
        <taxon>Pseudomonadota</taxon>
        <taxon>Gammaproteobacteria</taxon>
        <taxon>Lysobacterales</taxon>
        <taxon>Rhodanobacteraceae</taxon>
        <taxon>Mizugakiibacter</taxon>
    </lineage>
</organism>
<dbReference type="OrthoDB" id="5290530at2"/>
<accession>A0A0K8QJ20</accession>
<dbReference type="GO" id="GO:0005737">
    <property type="term" value="C:cytoplasm"/>
    <property type="evidence" value="ECO:0007669"/>
    <property type="project" value="UniProtKB-UniRule"/>
</dbReference>
<dbReference type="PANTHER" id="PTHR38103">
    <property type="entry name" value="RECOMBINATION-ASSOCIATED PROTEIN RDGC"/>
    <property type="match status" value="1"/>
</dbReference>
<keyword evidence="5 6" id="KW-0233">DNA recombination</keyword>
<dbReference type="STRING" id="1475481.GCA_000953855_00107"/>
<dbReference type="NCBIfam" id="NF001464">
    <property type="entry name" value="PRK00321.1-5"/>
    <property type="match status" value="1"/>
</dbReference>
<dbReference type="GO" id="GO:0043590">
    <property type="term" value="C:bacterial nucleoid"/>
    <property type="evidence" value="ECO:0007669"/>
    <property type="project" value="TreeGrafter"/>
</dbReference>
<name>A0A0K8QJ20_9GAMM</name>
<dbReference type="GO" id="GO:0000018">
    <property type="term" value="P:regulation of DNA recombination"/>
    <property type="evidence" value="ECO:0007669"/>
    <property type="project" value="TreeGrafter"/>
</dbReference>
<dbReference type="EMBL" id="DF952379">
    <property type="protein sequence ID" value="GAN45093.1"/>
    <property type="molecule type" value="Genomic_DNA"/>
</dbReference>
<gene>
    <name evidence="6" type="primary">rdgC</name>
    <name evidence="7" type="ORF">MBSD_1633</name>
    <name evidence="8" type="ORF">MBSD_n0106</name>
</gene>
<dbReference type="PANTHER" id="PTHR38103:SF1">
    <property type="entry name" value="RECOMBINATION-ASSOCIATED PROTEIN RDGC"/>
    <property type="match status" value="1"/>
</dbReference>
<proteinExistence type="inferred from homology"/>
<dbReference type="GO" id="GO:0006310">
    <property type="term" value="P:DNA recombination"/>
    <property type="evidence" value="ECO:0007669"/>
    <property type="project" value="UniProtKB-UniRule"/>
</dbReference>
<dbReference type="HAMAP" id="MF_00194">
    <property type="entry name" value="RdgC"/>
    <property type="match status" value="1"/>
</dbReference>
<evidence type="ECO:0000256" key="2">
    <source>
        <dbReference type="ARBA" id="ARBA00008657"/>
    </source>
</evidence>
<keyword evidence="9" id="KW-1185">Reference proteome</keyword>
<keyword evidence="4 6" id="KW-0963">Cytoplasm</keyword>
<comment type="subcellular location">
    <subcellularLocation>
        <location evidence="1 6">Cytoplasm</location>
        <location evidence="1 6">Nucleoid</location>
    </subcellularLocation>
</comment>
<evidence type="ECO:0000256" key="6">
    <source>
        <dbReference type="HAMAP-Rule" id="MF_00194"/>
    </source>
</evidence>
<evidence type="ECO:0000313" key="8">
    <source>
        <dbReference type="EMBL" id="GAP64824.1"/>
    </source>
</evidence>
<dbReference type="InterPro" id="IPR007476">
    <property type="entry name" value="RdgC"/>
</dbReference>